<dbReference type="Gene3D" id="3.30.530.20">
    <property type="match status" value="1"/>
</dbReference>
<dbReference type="InterPro" id="IPR023393">
    <property type="entry name" value="START-like_dom_sf"/>
</dbReference>
<name>A0A5S5C299_9BACL</name>
<dbReference type="AlphaFoldDB" id="A0A5S5C299"/>
<dbReference type="EMBL" id="VNHS01000008">
    <property type="protein sequence ID" value="TYP72728.1"/>
    <property type="molecule type" value="Genomic_DNA"/>
</dbReference>
<reference evidence="2 3" key="1">
    <citation type="submission" date="2019-07" db="EMBL/GenBank/DDBJ databases">
        <title>Genomic Encyclopedia of Type Strains, Phase III (KMG-III): the genomes of soil and plant-associated and newly described type strains.</title>
        <authorList>
            <person name="Whitman W."/>
        </authorList>
    </citation>
    <scope>NUCLEOTIDE SEQUENCE [LARGE SCALE GENOMIC DNA]</scope>
    <source>
        <strain evidence="2 3">BL24</strain>
    </source>
</reference>
<dbReference type="InterPro" id="IPR005031">
    <property type="entry name" value="COQ10_START"/>
</dbReference>
<keyword evidence="3" id="KW-1185">Reference proteome</keyword>
<protein>
    <submittedName>
        <fullName evidence="2">Ligand-binding SRPBCC domain-containing protein</fullName>
    </submittedName>
</protein>
<dbReference type="OrthoDB" id="9801773at2"/>
<accession>A0A5S5C299</accession>
<comment type="caution">
    <text evidence="2">The sequence shown here is derived from an EMBL/GenBank/DDBJ whole genome shotgun (WGS) entry which is preliminary data.</text>
</comment>
<dbReference type="CDD" id="cd07820">
    <property type="entry name" value="SRPBCC_3"/>
    <property type="match status" value="1"/>
</dbReference>
<dbReference type="Pfam" id="PF03364">
    <property type="entry name" value="Polyketide_cyc"/>
    <property type="match status" value="1"/>
</dbReference>
<evidence type="ECO:0000313" key="3">
    <source>
        <dbReference type="Proteomes" id="UP000323257"/>
    </source>
</evidence>
<dbReference type="SUPFAM" id="SSF55961">
    <property type="entry name" value="Bet v1-like"/>
    <property type="match status" value="1"/>
</dbReference>
<feature type="domain" description="Coenzyme Q-binding protein COQ10 START" evidence="1">
    <location>
        <begin position="48"/>
        <end position="123"/>
    </location>
</feature>
<evidence type="ECO:0000313" key="2">
    <source>
        <dbReference type="EMBL" id="TYP72728.1"/>
    </source>
</evidence>
<dbReference type="RefSeq" id="WP_148931331.1">
    <property type="nucleotide sequence ID" value="NZ_VNHS01000008.1"/>
</dbReference>
<dbReference type="Proteomes" id="UP000323257">
    <property type="component" value="Unassembled WGS sequence"/>
</dbReference>
<sequence>MPVIRMRLHIRAPLEICFDAARSIDLHMVSASQTRERAVAGRTSGMIELGESVTWEAVHFGVKQRLTAVITEFDRPYRFVDEMEAGAFKRFWHEHRFAPSEGGTLMEDTFDYESPLGVLGMLADRLFLKRYMTDFLSKRNRCIQETAERWASEGKAGQRDYTPPALIS</sequence>
<evidence type="ECO:0000259" key="1">
    <source>
        <dbReference type="Pfam" id="PF03364"/>
    </source>
</evidence>
<proteinExistence type="predicted"/>
<gene>
    <name evidence="2" type="ORF">BCM02_108383</name>
</gene>
<organism evidence="2 3">
    <name type="scientific">Paenibacillus methanolicus</name>
    <dbReference type="NCBI Taxonomy" id="582686"/>
    <lineage>
        <taxon>Bacteria</taxon>
        <taxon>Bacillati</taxon>
        <taxon>Bacillota</taxon>
        <taxon>Bacilli</taxon>
        <taxon>Bacillales</taxon>
        <taxon>Paenibacillaceae</taxon>
        <taxon>Paenibacillus</taxon>
    </lineage>
</organism>